<comment type="subcellular location">
    <subcellularLocation>
        <location evidence="1">Cell membrane</location>
        <topology evidence="1">Multi-pass membrane protein</topology>
    </subcellularLocation>
</comment>
<dbReference type="Proteomes" id="UP000275394">
    <property type="component" value="Unassembled WGS sequence"/>
</dbReference>
<keyword evidence="2" id="KW-1003">Cell membrane</keyword>
<proteinExistence type="predicted"/>
<keyword evidence="4 7" id="KW-1133">Transmembrane helix</keyword>
<feature type="coiled-coil region" evidence="6">
    <location>
        <begin position="390"/>
        <end position="417"/>
    </location>
</feature>
<keyword evidence="5 7" id="KW-0472">Membrane</keyword>
<evidence type="ECO:0000313" key="9">
    <source>
        <dbReference type="EMBL" id="ROS06131.1"/>
    </source>
</evidence>
<feature type="transmembrane region" description="Helical" evidence="7">
    <location>
        <begin position="485"/>
        <end position="505"/>
    </location>
</feature>
<dbReference type="AlphaFoldDB" id="A0A3N2E1Z8"/>
<feature type="transmembrane region" description="Helical" evidence="7">
    <location>
        <begin position="549"/>
        <end position="571"/>
    </location>
</feature>
<evidence type="ECO:0000256" key="5">
    <source>
        <dbReference type="ARBA" id="ARBA00023136"/>
    </source>
</evidence>
<name>A0A3N2E1Z8_9GAMM</name>
<comment type="caution">
    <text evidence="9">The sequence shown here is derived from an EMBL/GenBank/DDBJ whole genome shotgun (WGS) entry which is preliminary data.</text>
</comment>
<feature type="transmembrane region" description="Helical" evidence="7">
    <location>
        <begin position="29"/>
        <end position="46"/>
    </location>
</feature>
<dbReference type="RefSeq" id="WP_123710525.1">
    <property type="nucleotide sequence ID" value="NZ_RKHR01000001.1"/>
</dbReference>
<evidence type="ECO:0000313" key="10">
    <source>
        <dbReference type="Proteomes" id="UP000275394"/>
    </source>
</evidence>
<evidence type="ECO:0000256" key="4">
    <source>
        <dbReference type="ARBA" id="ARBA00022989"/>
    </source>
</evidence>
<dbReference type="PANTHER" id="PTHR32309">
    <property type="entry name" value="TYROSINE-PROTEIN KINASE"/>
    <property type="match status" value="1"/>
</dbReference>
<evidence type="ECO:0000256" key="7">
    <source>
        <dbReference type="SAM" id="Phobius"/>
    </source>
</evidence>
<keyword evidence="6" id="KW-0175">Coiled coil</keyword>
<evidence type="ECO:0000256" key="2">
    <source>
        <dbReference type="ARBA" id="ARBA00022475"/>
    </source>
</evidence>
<protein>
    <submittedName>
        <fullName evidence="9">Uncharacterized protein involved in exopolysaccharide biosynthesis</fullName>
    </submittedName>
</protein>
<dbReference type="InterPro" id="IPR003856">
    <property type="entry name" value="LPS_length_determ_N"/>
</dbReference>
<accession>A0A3N2E1Z8</accession>
<organism evidence="9 10">
    <name type="scientific">Sinobacterium caligoides</name>
    <dbReference type="NCBI Taxonomy" id="933926"/>
    <lineage>
        <taxon>Bacteria</taxon>
        <taxon>Pseudomonadati</taxon>
        <taxon>Pseudomonadota</taxon>
        <taxon>Gammaproteobacteria</taxon>
        <taxon>Cellvibrionales</taxon>
        <taxon>Spongiibacteraceae</taxon>
        <taxon>Sinobacterium</taxon>
    </lineage>
</organism>
<evidence type="ECO:0000256" key="3">
    <source>
        <dbReference type="ARBA" id="ARBA00022692"/>
    </source>
</evidence>
<dbReference type="GO" id="GO:0005886">
    <property type="term" value="C:plasma membrane"/>
    <property type="evidence" value="ECO:0007669"/>
    <property type="project" value="UniProtKB-SubCell"/>
</dbReference>
<dbReference type="PANTHER" id="PTHR32309:SF13">
    <property type="entry name" value="FERRIC ENTEROBACTIN TRANSPORT PROTEIN FEPE"/>
    <property type="match status" value="1"/>
</dbReference>
<dbReference type="EMBL" id="RKHR01000001">
    <property type="protein sequence ID" value="ROS06131.1"/>
    <property type="molecule type" value="Genomic_DNA"/>
</dbReference>
<dbReference type="InterPro" id="IPR050445">
    <property type="entry name" value="Bact_polysacc_biosynth/exp"/>
</dbReference>
<evidence type="ECO:0000256" key="6">
    <source>
        <dbReference type="SAM" id="Coils"/>
    </source>
</evidence>
<evidence type="ECO:0000259" key="8">
    <source>
        <dbReference type="Pfam" id="PF02706"/>
    </source>
</evidence>
<keyword evidence="3 7" id="KW-0812">Transmembrane</keyword>
<reference evidence="9 10" key="1">
    <citation type="submission" date="2018-11" db="EMBL/GenBank/DDBJ databases">
        <title>Genomic Encyclopedia of Type Strains, Phase IV (KMG-IV): sequencing the most valuable type-strain genomes for metagenomic binning, comparative biology and taxonomic classification.</title>
        <authorList>
            <person name="Goeker M."/>
        </authorList>
    </citation>
    <scope>NUCLEOTIDE SEQUENCE [LARGE SCALE GENOMIC DNA]</scope>
    <source>
        <strain evidence="9 10">DSM 100316</strain>
    </source>
</reference>
<feature type="domain" description="Polysaccharide chain length determinant N-terminal" evidence="8">
    <location>
        <begin position="17"/>
        <end position="94"/>
    </location>
</feature>
<evidence type="ECO:0000256" key="1">
    <source>
        <dbReference type="ARBA" id="ARBA00004651"/>
    </source>
</evidence>
<dbReference type="OrthoDB" id="9795292at2"/>
<dbReference type="Pfam" id="PF02706">
    <property type="entry name" value="Wzz"/>
    <property type="match status" value="1"/>
</dbReference>
<gene>
    <name evidence="9" type="ORF">EDC56_0038</name>
</gene>
<feature type="coiled-coil region" evidence="6">
    <location>
        <begin position="173"/>
        <end position="250"/>
    </location>
</feature>
<keyword evidence="10" id="KW-1185">Reference proteome</keyword>
<sequence>MSSYYEQEEQGKSGMDYVRLIKRHKKPSMIVASIVFIISLLVALFWPPTYRSTATILIEEQDIPTDMVRSTVTTFADKQIQEITQRAMTLTNIMDLVSKYELVSKKDLDRTPRSEIALDFKEDTKIDVISANVVDPISGRPTEATIAFTISYEHNNPKKAQKVTNDLVSIYLRENIKQRSEQAKNAREFLDKEGGTLEDELAGYEKEMADFKQQNKDSLPELFNYNMQVSDRLERELLDLNSYIAQLQSELLDIESRVSTVSPYAPTILADGRAAMGDVDRLKALQSEFREKSARYKEDHPDLVRLKSEINRLAAVVGSTLKPDDLKKLILQNQSELNALKVKFTDEHPAVIDKRNLIKSMKSQQGNARVSEVNVASADNPLYVQLLTKKNSLTLEIRSSKEKLVSLEEQLKAVNVAIAKSPDVEVKYQDLSRHYQEVSMKYAEIKMKQRTAGLAVQLEQELRSERFTLIEPPTEPQAPTSPNRIVIVILGLLLSAGVGLAVALLKDALDQSIRGNNAVMGVTGVMPLVTIQYIKNPEEMMRSEPNRKLLIVFGGLILLVITSMALIHFFYKPLDVMWFIALRKLGI</sequence>